<gene>
    <name evidence="3" type="ORF">PIB30_113330</name>
</gene>
<keyword evidence="1" id="KW-0175">Coiled coil</keyword>
<feature type="coiled-coil region" evidence="1">
    <location>
        <begin position="123"/>
        <end position="164"/>
    </location>
</feature>
<comment type="caution">
    <text evidence="3">The sequence shown here is derived from an EMBL/GenBank/DDBJ whole genome shotgun (WGS) entry which is preliminary data.</text>
</comment>
<evidence type="ECO:0000313" key="3">
    <source>
        <dbReference type="EMBL" id="MED6191148.1"/>
    </source>
</evidence>
<feature type="non-terminal residue" evidence="3">
    <location>
        <position position="209"/>
    </location>
</feature>
<sequence>GCSSSNVQAGTKSRLEVSSSVREEIPEQQVEVPPPQSPLGKRTSGEAASAQKRPRISGGLLRDFCPMDRSFDASGYIESNFLGPRAVEALRDYDPIESFRWAEWAMLRSATIMKSIEPRLTVADQWENRCAKLTGELKMLTQQKAVIEKEKVQAEKAKSKAEEDLAASLTAAKERDVELQRLRDREAGFLADLELAKKKLSEEKSRADK</sequence>
<protein>
    <submittedName>
        <fullName evidence="3">Uncharacterized protein</fullName>
    </submittedName>
</protein>
<name>A0ABU6X3E9_9FABA</name>
<accession>A0ABU6X3E9</accession>
<feature type="region of interest" description="Disordered" evidence="2">
    <location>
        <begin position="1"/>
        <end position="55"/>
    </location>
</feature>
<evidence type="ECO:0000256" key="2">
    <source>
        <dbReference type="SAM" id="MobiDB-lite"/>
    </source>
</evidence>
<reference evidence="3 4" key="1">
    <citation type="journal article" date="2023" name="Plants (Basel)">
        <title>Bridging the Gap: Combining Genomics and Transcriptomics Approaches to Understand Stylosanthes scabra, an Orphan Legume from the Brazilian Caatinga.</title>
        <authorList>
            <person name="Ferreira-Neto J.R.C."/>
            <person name="da Silva M.D."/>
            <person name="Binneck E."/>
            <person name="de Melo N.F."/>
            <person name="da Silva R.H."/>
            <person name="de Melo A.L.T.M."/>
            <person name="Pandolfi V."/>
            <person name="Bustamante F.O."/>
            <person name="Brasileiro-Vidal A.C."/>
            <person name="Benko-Iseppon A.M."/>
        </authorList>
    </citation>
    <scope>NUCLEOTIDE SEQUENCE [LARGE SCALE GENOMIC DNA]</scope>
    <source>
        <tissue evidence="3">Leaves</tissue>
    </source>
</reference>
<dbReference type="Proteomes" id="UP001341840">
    <property type="component" value="Unassembled WGS sequence"/>
</dbReference>
<dbReference type="EMBL" id="JASCZI010190278">
    <property type="protein sequence ID" value="MED6191148.1"/>
    <property type="molecule type" value="Genomic_DNA"/>
</dbReference>
<proteinExistence type="predicted"/>
<organism evidence="3 4">
    <name type="scientific">Stylosanthes scabra</name>
    <dbReference type="NCBI Taxonomy" id="79078"/>
    <lineage>
        <taxon>Eukaryota</taxon>
        <taxon>Viridiplantae</taxon>
        <taxon>Streptophyta</taxon>
        <taxon>Embryophyta</taxon>
        <taxon>Tracheophyta</taxon>
        <taxon>Spermatophyta</taxon>
        <taxon>Magnoliopsida</taxon>
        <taxon>eudicotyledons</taxon>
        <taxon>Gunneridae</taxon>
        <taxon>Pentapetalae</taxon>
        <taxon>rosids</taxon>
        <taxon>fabids</taxon>
        <taxon>Fabales</taxon>
        <taxon>Fabaceae</taxon>
        <taxon>Papilionoideae</taxon>
        <taxon>50 kb inversion clade</taxon>
        <taxon>dalbergioids sensu lato</taxon>
        <taxon>Dalbergieae</taxon>
        <taxon>Pterocarpus clade</taxon>
        <taxon>Stylosanthes</taxon>
    </lineage>
</organism>
<feature type="compositionally biased region" description="Polar residues" evidence="2">
    <location>
        <begin position="1"/>
        <end position="11"/>
    </location>
</feature>
<feature type="non-terminal residue" evidence="3">
    <location>
        <position position="1"/>
    </location>
</feature>
<evidence type="ECO:0000256" key="1">
    <source>
        <dbReference type="SAM" id="Coils"/>
    </source>
</evidence>
<evidence type="ECO:0000313" key="4">
    <source>
        <dbReference type="Proteomes" id="UP001341840"/>
    </source>
</evidence>
<keyword evidence="4" id="KW-1185">Reference proteome</keyword>